<dbReference type="OrthoDB" id="9975943at2759"/>
<dbReference type="Gene3D" id="3.40.50.720">
    <property type="entry name" value="NAD(P)-binding Rossmann-like Domain"/>
    <property type="match status" value="1"/>
</dbReference>
<dbReference type="AlphaFoldDB" id="A0A2J6QH14"/>
<evidence type="ECO:0008006" key="3">
    <source>
        <dbReference type="Google" id="ProtNLM"/>
    </source>
</evidence>
<dbReference type="InterPro" id="IPR036291">
    <property type="entry name" value="NAD(P)-bd_dom_sf"/>
</dbReference>
<gene>
    <name evidence="1" type="ORF">NA56DRAFT_593677</name>
</gene>
<evidence type="ECO:0000313" key="2">
    <source>
        <dbReference type="Proteomes" id="UP000235672"/>
    </source>
</evidence>
<dbReference type="PANTHER" id="PTHR14097:SF8">
    <property type="entry name" value="NAD(P)-BINDING DOMAIN-CONTAINING PROTEIN"/>
    <property type="match status" value="1"/>
</dbReference>
<evidence type="ECO:0000313" key="1">
    <source>
        <dbReference type="EMBL" id="PMD25550.1"/>
    </source>
</evidence>
<dbReference type="PANTHER" id="PTHR14097">
    <property type="entry name" value="OXIDOREDUCTASE HTATIP2"/>
    <property type="match status" value="1"/>
</dbReference>
<sequence length="249" mass="26828">MHLVLTGATGLVGSAVLHQMLVSPTVSKISILSRRPVTQAEGQPKAHVIIHKNYAEYPSQLLEQLKDVDGVVWAQGISSTQVSKPEYETITNTYPLAFAKALAKTTAPKPLNFIYVSGEGATTTPSFLTQHWARIKGMTEASLLSLSKESEYSNLRPISLRPAGVDPMYHEEVKAYIPQRTGLMGAFEKAALPVLRPLLPSMISPTRELGKVLVELACGDGAAHKEGESGVSGEGRTLNNVAMRRIAGI</sequence>
<reference evidence="1 2" key="1">
    <citation type="submission" date="2016-05" db="EMBL/GenBank/DDBJ databases">
        <title>A degradative enzymes factory behind the ericoid mycorrhizal symbiosis.</title>
        <authorList>
            <consortium name="DOE Joint Genome Institute"/>
            <person name="Martino E."/>
            <person name="Morin E."/>
            <person name="Grelet G."/>
            <person name="Kuo A."/>
            <person name="Kohler A."/>
            <person name="Daghino S."/>
            <person name="Barry K."/>
            <person name="Choi C."/>
            <person name="Cichocki N."/>
            <person name="Clum A."/>
            <person name="Copeland A."/>
            <person name="Hainaut M."/>
            <person name="Haridas S."/>
            <person name="Labutti K."/>
            <person name="Lindquist E."/>
            <person name="Lipzen A."/>
            <person name="Khouja H.-R."/>
            <person name="Murat C."/>
            <person name="Ohm R."/>
            <person name="Olson A."/>
            <person name="Spatafora J."/>
            <person name="Veneault-Fourrey C."/>
            <person name="Henrissat B."/>
            <person name="Grigoriev I."/>
            <person name="Martin F."/>
            <person name="Perotto S."/>
        </authorList>
    </citation>
    <scope>NUCLEOTIDE SEQUENCE [LARGE SCALE GENOMIC DNA]</scope>
    <source>
        <strain evidence="1 2">UAMH 7357</strain>
    </source>
</reference>
<organism evidence="1 2">
    <name type="scientific">Hyaloscypha hepaticicola</name>
    <dbReference type="NCBI Taxonomy" id="2082293"/>
    <lineage>
        <taxon>Eukaryota</taxon>
        <taxon>Fungi</taxon>
        <taxon>Dikarya</taxon>
        <taxon>Ascomycota</taxon>
        <taxon>Pezizomycotina</taxon>
        <taxon>Leotiomycetes</taxon>
        <taxon>Helotiales</taxon>
        <taxon>Hyaloscyphaceae</taxon>
        <taxon>Hyaloscypha</taxon>
    </lineage>
</organism>
<keyword evidence="2" id="KW-1185">Reference proteome</keyword>
<dbReference type="EMBL" id="KZ613470">
    <property type="protein sequence ID" value="PMD25550.1"/>
    <property type="molecule type" value="Genomic_DNA"/>
</dbReference>
<dbReference type="SUPFAM" id="SSF51735">
    <property type="entry name" value="NAD(P)-binding Rossmann-fold domains"/>
    <property type="match status" value="1"/>
</dbReference>
<protein>
    <recommendedName>
        <fullName evidence="3">Nucleoside-diphosphate-sugar epimerase</fullName>
    </recommendedName>
</protein>
<name>A0A2J6QH14_9HELO</name>
<dbReference type="Proteomes" id="UP000235672">
    <property type="component" value="Unassembled WGS sequence"/>
</dbReference>
<accession>A0A2J6QH14</accession>
<proteinExistence type="predicted"/>